<organism evidence="1 2">
    <name type="scientific">Vaccinium darrowii</name>
    <dbReference type="NCBI Taxonomy" id="229202"/>
    <lineage>
        <taxon>Eukaryota</taxon>
        <taxon>Viridiplantae</taxon>
        <taxon>Streptophyta</taxon>
        <taxon>Embryophyta</taxon>
        <taxon>Tracheophyta</taxon>
        <taxon>Spermatophyta</taxon>
        <taxon>Magnoliopsida</taxon>
        <taxon>eudicotyledons</taxon>
        <taxon>Gunneridae</taxon>
        <taxon>Pentapetalae</taxon>
        <taxon>asterids</taxon>
        <taxon>Ericales</taxon>
        <taxon>Ericaceae</taxon>
        <taxon>Vaccinioideae</taxon>
        <taxon>Vaccinieae</taxon>
        <taxon>Vaccinium</taxon>
    </lineage>
</organism>
<dbReference type="EMBL" id="CM037155">
    <property type="protein sequence ID" value="KAH7846262.1"/>
    <property type="molecule type" value="Genomic_DNA"/>
</dbReference>
<sequence>MEAAAMLHSSLDKPIPQNNQIRRKNPTRNHHSLISPPNFHRGILHAPPRPPVFPHSSSISLLPLPISKPNKVSPKCKKAKPLVTSPRTGDGKIDSKSTPPTVESRCLVFNGLGGSLGPDPNELPRFEKFSGSVVITLSPPPSSLPLPTSSLRPKLSCIAEAAEIDAGATESLRRLLRLR</sequence>
<reference evidence="1 2" key="1">
    <citation type="journal article" date="2021" name="Hortic Res">
        <title>High-quality reference genome and annotation aids understanding of berry development for evergreen blueberry (Vaccinium darrowii).</title>
        <authorList>
            <person name="Yu J."/>
            <person name="Hulse-Kemp A.M."/>
            <person name="Babiker E."/>
            <person name="Staton M."/>
        </authorList>
    </citation>
    <scope>NUCLEOTIDE SEQUENCE [LARGE SCALE GENOMIC DNA]</scope>
    <source>
        <strain evidence="2">cv. NJ 8807/NJ 8810</strain>
        <tissue evidence="1">Young leaf</tissue>
    </source>
</reference>
<keyword evidence="2" id="KW-1185">Reference proteome</keyword>
<evidence type="ECO:0000313" key="2">
    <source>
        <dbReference type="Proteomes" id="UP000828048"/>
    </source>
</evidence>
<proteinExistence type="predicted"/>
<name>A0ACB7XZ26_9ERIC</name>
<protein>
    <submittedName>
        <fullName evidence="1">Uncharacterized protein</fullName>
    </submittedName>
</protein>
<accession>A0ACB7XZ26</accession>
<dbReference type="Proteomes" id="UP000828048">
    <property type="component" value="Chromosome 5"/>
</dbReference>
<gene>
    <name evidence="1" type="ORF">Vadar_011836</name>
</gene>
<evidence type="ECO:0000313" key="1">
    <source>
        <dbReference type="EMBL" id="KAH7846262.1"/>
    </source>
</evidence>
<comment type="caution">
    <text evidence="1">The sequence shown here is derived from an EMBL/GenBank/DDBJ whole genome shotgun (WGS) entry which is preliminary data.</text>
</comment>